<comment type="caution">
    <text evidence="1">The sequence shown here is derived from an EMBL/GenBank/DDBJ whole genome shotgun (WGS) entry which is preliminary data.</text>
</comment>
<accession>A0A0W0FKR0</accession>
<protein>
    <submittedName>
        <fullName evidence="1">Uncharacterized protein</fullName>
    </submittedName>
</protein>
<dbReference type="Proteomes" id="UP000054988">
    <property type="component" value="Unassembled WGS sequence"/>
</dbReference>
<reference evidence="1 2" key="1">
    <citation type="submission" date="2015-12" db="EMBL/GenBank/DDBJ databases">
        <title>Draft genome sequence of Moniliophthora roreri, the causal agent of frosty pod rot of cacao.</title>
        <authorList>
            <person name="Aime M.C."/>
            <person name="Diaz-Valderrama J.R."/>
            <person name="Kijpornyongpan T."/>
            <person name="Phillips-Mora W."/>
        </authorList>
    </citation>
    <scope>NUCLEOTIDE SEQUENCE [LARGE SCALE GENOMIC DNA]</scope>
    <source>
        <strain evidence="1 2">MCA 2952</strain>
    </source>
</reference>
<evidence type="ECO:0000313" key="1">
    <source>
        <dbReference type="EMBL" id="KTB36888.1"/>
    </source>
</evidence>
<dbReference type="EMBL" id="LATX01001879">
    <property type="protein sequence ID" value="KTB36888.1"/>
    <property type="molecule type" value="Genomic_DNA"/>
</dbReference>
<organism evidence="1 2">
    <name type="scientific">Moniliophthora roreri</name>
    <name type="common">Frosty pod rot fungus</name>
    <name type="synonym">Monilia roreri</name>
    <dbReference type="NCBI Taxonomy" id="221103"/>
    <lineage>
        <taxon>Eukaryota</taxon>
        <taxon>Fungi</taxon>
        <taxon>Dikarya</taxon>
        <taxon>Basidiomycota</taxon>
        <taxon>Agaricomycotina</taxon>
        <taxon>Agaricomycetes</taxon>
        <taxon>Agaricomycetidae</taxon>
        <taxon>Agaricales</taxon>
        <taxon>Marasmiineae</taxon>
        <taxon>Marasmiaceae</taxon>
        <taxon>Moniliophthora</taxon>
    </lineage>
</organism>
<dbReference type="Gene3D" id="3.40.50.1820">
    <property type="entry name" value="alpha/beta hydrolase"/>
    <property type="match status" value="1"/>
</dbReference>
<name>A0A0W0FKR0_MONRR</name>
<evidence type="ECO:0000313" key="2">
    <source>
        <dbReference type="Proteomes" id="UP000054988"/>
    </source>
</evidence>
<proteinExistence type="predicted"/>
<dbReference type="AlphaFoldDB" id="A0A0W0FKR0"/>
<sequence length="323" mass="36084">MDPSASPLAIASTTTATPLHLLTANRPSFSFIGSLRHHMTGGIKYVVYFKPKGYSIIVFPISLDTAIQQNPPTQQSTSLASSSRIYPINVLDAEKVEKAVFLGHHWYILQVTLIRSQIHLFADNNRGSSVTRHIVQYNPERVIAFGALAVKDGAEKIIEDNFEKFMNIVYPENAKEWISDVVPLGMHKAYLTSKERPFASPPSWMPAEELQCQSNELRKGRLAAPLCWYKVVNLGTGPEDNKSASFPSLNTLLLVIACFGYDIAALEDYVALAVLVIPTTHKLYSNPSVKEFHTNHWAQTHKPDEVNESSRAWLEGTMSMRRS</sequence>
<gene>
    <name evidence="1" type="ORF">WG66_10548</name>
</gene>
<dbReference type="InterPro" id="IPR029058">
    <property type="entry name" value="AB_hydrolase_fold"/>
</dbReference>